<dbReference type="EMBL" id="FAOZ01000004">
    <property type="protein sequence ID" value="CUU54987.1"/>
    <property type="molecule type" value="Genomic_DNA"/>
</dbReference>
<gene>
    <name evidence="1" type="ORF">Ga0074812_10467</name>
</gene>
<protein>
    <submittedName>
        <fullName evidence="1">Uncharacterized protein</fullName>
    </submittedName>
</protein>
<reference evidence="2" key="1">
    <citation type="submission" date="2015-11" db="EMBL/GenBank/DDBJ databases">
        <authorList>
            <person name="Varghese N."/>
        </authorList>
    </citation>
    <scope>NUCLEOTIDE SEQUENCE [LARGE SCALE GENOMIC DNA]</scope>
    <source>
        <strain evidence="2">DSM 45899</strain>
    </source>
</reference>
<evidence type="ECO:0000313" key="1">
    <source>
        <dbReference type="EMBL" id="CUU54987.1"/>
    </source>
</evidence>
<dbReference type="RefSeq" id="WP_165615510.1">
    <property type="nucleotide sequence ID" value="NZ_FAOZ01000004.1"/>
</dbReference>
<organism evidence="1 2">
    <name type="scientific">Parafrankia irregularis</name>
    <dbReference type="NCBI Taxonomy" id="795642"/>
    <lineage>
        <taxon>Bacteria</taxon>
        <taxon>Bacillati</taxon>
        <taxon>Actinomycetota</taxon>
        <taxon>Actinomycetes</taxon>
        <taxon>Frankiales</taxon>
        <taxon>Frankiaceae</taxon>
        <taxon>Parafrankia</taxon>
    </lineage>
</organism>
<name>A0A0S4QHB0_9ACTN</name>
<sequence length="239" mass="24827">MTTPVFYAQPPGEGVVLGVEPALASWDRANSPGQVRSAAFIGDVHGAVTDPIRATPGPLALRLDIGLAGDAPLHTAHDLDNYLFPLVPKLIARTGRDFVSVWATKRHAATSSVEVTTAVPAEDPGGVCVFEVRTTASASTTAYKEQIRDQVAAAEPLPGGGVALQLAFVVGPRRAWPNLWKATIDALGAVLGRDDGAREWNARDGRVTDLGLHCAIDPAAGNGITIAIRASAGSENTIG</sequence>
<dbReference type="AlphaFoldDB" id="A0A0S4QHB0"/>
<evidence type="ECO:0000313" key="2">
    <source>
        <dbReference type="Proteomes" id="UP000198802"/>
    </source>
</evidence>
<proteinExistence type="predicted"/>
<keyword evidence="2" id="KW-1185">Reference proteome</keyword>
<accession>A0A0S4QHB0</accession>
<dbReference type="Proteomes" id="UP000198802">
    <property type="component" value="Unassembled WGS sequence"/>
</dbReference>